<protein>
    <recommendedName>
        <fullName evidence="2">Clp R domain-containing protein</fullName>
    </recommendedName>
</protein>
<dbReference type="SUPFAM" id="SSF81923">
    <property type="entry name" value="Double Clp-N motif"/>
    <property type="match status" value="1"/>
</dbReference>
<organism evidence="3 4">
    <name type="scientific">Pseudonocardia asaccharolytica DSM 44247 = NBRC 16224</name>
    <dbReference type="NCBI Taxonomy" id="1123024"/>
    <lineage>
        <taxon>Bacteria</taxon>
        <taxon>Bacillati</taxon>
        <taxon>Actinomycetota</taxon>
        <taxon>Actinomycetes</taxon>
        <taxon>Pseudonocardiales</taxon>
        <taxon>Pseudonocardiaceae</taxon>
        <taxon>Pseudonocardia</taxon>
    </lineage>
</organism>
<evidence type="ECO:0000259" key="2">
    <source>
        <dbReference type="PROSITE" id="PS51903"/>
    </source>
</evidence>
<keyword evidence="4" id="KW-1185">Reference proteome</keyword>
<name>A0A511CYY6_9PSEU</name>
<dbReference type="InterPro" id="IPR036628">
    <property type="entry name" value="Clp_N_dom_sf"/>
</dbReference>
<dbReference type="InterPro" id="IPR004176">
    <property type="entry name" value="Clp_R_N"/>
</dbReference>
<evidence type="ECO:0000313" key="4">
    <source>
        <dbReference type="Proteomes" id="UP000321328"/>
    </source>
</evidence>
<reference evidence="3 4" key="1">
    <citation type="submission" date="2019-07" db="EMBL/GenBank/DDBJ databases">
        <title>Whole genome shotgun sequence of Pseudonocardia asaccharolytica NBRC 16224.</title>
        <authorList>
            <person name="Hosoyama A."/>
            <person name="Uohara A."/>
            <person name="Ohji S."/>
            <person name="Ichikawa N."/>
        </authorList>
    </citation>
    <scope>NUCLEOTIDE SEQUENCE [LARGE SCALE GENOMIC DNA]</scope>
    <source>
        <strain evidence="3 4">NBRC 16224</strain>
    </source>
</reference>
<evidence type="ECO:0000313" key="3">
    <source>
        <dbReference type="EMBL" id="GEL17772.1"/>
    </source>
</evidence>
<dbReference type="RefSeq" id="WP_028928394.1">
    <property type="nucleotide sequence ID" value="NZ_AUII01000001.1"/>
</dbReference>
<dbReference type="Pfam" id="PF02861">
    <property type="entry name" value="Clp_N"/>
    <property type="match status" value="1"/>
</dbReference>
<keyword evidence="1" id="KW-0677">Repeat</keyword>
<proteinExistence type="predicted"/>
<sequence length="73" mass="8008">MFERFTDKARHVVVLTQEIARERRDEAIGTEHLLLGLLYTQTGTAQQVLAARGITLDQMRIAVADLGRGAASG</sequence>
<feature type="domain" description="Clp R" evidence="2">
    <location>
        <begin position="2"/>
        <end position="73"/>
    </location>
</feature>
<dbReference type="Gene3D" id="1.10.1780.10">
    <property type="entry name" value="Clp, N-terminal domain"/>
    <property type="match status" value="1"/>
</dbReference>
<comment type="caution">
    <text evidence="3">The sequence shown here is derived from an EMBL/GenBank/DDBJ whole genome shotgun (WGS) entry which is preliminary data.</text>
</comment>
<gene>
    <name evidence="3" type="ORF">PA7_16090</name>
</gene>
<dbReference type="STRING" id="1123024.GCA_000423625_00075"/>
<dbReference type="Proteomes" id="UP000321328">
    <property type="component" value="Unassembled WGS sequence"/>
</dbReference>
<dbReference type="AlphaFoldDB" id="A0A511CYY6"/>
<dbReference type="PROSITE" id="PS51903">
    <property type="entry name" value="CLP_R"/>
    <property type="match status" value="1"/>
</dbReference>
<dbReference type="EMBL" id="BJVI01000012">
    <property type="protein sequence ID" value="GEL17772.1"/>
    <property type="molecule type" value="Genomic_DNA"/>
</dbReference>
<accession>A0A511CYY6</accession>
<evidence type="ECO:0000256" key="1">
    <source>
        <dbReference type="PROSITE-ProRule" id="PRU01251"/>
    </source>
</evidence>